<feature type="region of interest" description="Disordered" evidence="14">
    <location>
        <begin position="1875"/>
        <end position="1896"/>
    </location>
</feature>
<keyword evidence="10" id="KW-0206">Cytoskeleton</keyword>
<evidence type="ECO:0000256" key="2">
    <source>
        <dbReference type="ARBA" id="ARBA00004629"/>
    </source>
</evidence>
<dbReference type="GO" id="GO:0005813">
    <property type="term" value="C:centrosome"/>
    <property type="evidence" value="ECO:0007669"/>
    <property type="project" value="UniProtKB-SubCell"/>
</dbReference>
<keyword evidence="12" id="KW-0137">Centromere</keyword>
<dbReference type="Pfam" id="PF21041">
    <property type="entry name" value="XMAP215_CLASP_TOG"/>
    <property type="match status" value="4"/>
</dbReference>
<evidence type="ECO:0000313" key="17">
    <source>
        <dbReference type="EMBL" id="JAS21570.1"/>
    </source>
</evidence>
<evidence type="ECO:0000256" key="8">
    <source>
        <dbReference type="ARBA" id="ARBA00022776"/>
    </source>
</evidence>
<keyword evidence="9" id="KW-0995">Kinetochore</keyword>
<keyword evidence="6" id="KW-0132">Cell division</keyword>
<evidence type="ECO:0000256" key="12">
    <source>
        <dbReference type="ARBA" id="ARBA00023328"/>
    </source>
</evidence>
<dbReference type="InterPro" id="IPR016024">
    <property type="entry name" value="ARM-type_fold"/>
</dbReference>
<dbReference type="GO" id="GO:0005874">
    <property type="term" value="C:microtubule"/>
    <property type="evidence" value="ECO:0007669"/>
    <property type="project" value="UniProtKB-ARBA"/>
</dbReference>
<dbReference type="InterPro" id="IPR024395">
    <property type="entry name" value="CLASP_N_dom"/>
</dbReference>
<dbReference type="Pfam" id="PF12348">
    <property type="entry name" value="CLASP_N"/>
    <property type="match status" value="1"/>
</dbReference>
<dbReference type="GO" id="GO:0000776">
    <property type="term" value="C:kinetochore"/>
    <property type="evidence" value="ECO:0007669"/>
    <property type="project" value="UniProtKB-KW"/>
</dbReference>
<evidence type="ECO:0000256" key="6">
    <source>
        <dbReference type="ARBA" id="ARBA00022618"/>
    </source>
</evidence>
<sequence>MEEDTEYVKLPIEDRCQHKLWKARIHGYEEAKKVFSQINDEKSPEWNKFLGLIKKFVVDSNAVAQEKGLEAAMIYIENCAVAGKTVGEVMSGVITKCVAAPKAKTKDLAVQIALMYIEIEKHEAVLEELLKGTEQKNPKIVSACIVIITQALREFGINVINVKPLLKRVPVLLEDRDKGVRDEGKAMVIEIFRWIGIAIKPQLSSLKPVQVTELEAEFDKLKSEKAVPTRFLRSQQAKQAKLAAEAEANGEVGDEEDCEDGGAVAERDPYEFMDPVDILAKLPKDFHDKVEAKKWQERKEALDALEQLLTTSPKLENGDYGDVVRALKKIIGKDSNVVVVTLAVKCLGGIATGLKKRFQPYAVACVSTLLEKFREKKPTVVTALRDALDALYISITLDTIQEDILAALENKNPSVKAETASFLARCFTRCTPVTLNKKLLKAFCAVLIKTLSESDPSVRDASAEALGTAMKVVGEKGMGPFLMDVDTLKMTKIKEAFDKAELVVKQPKAVAKPERPLTAPAKVTAGSTAPRPVKKPTSTGIKKAPSSSDIRKKPASSSAGTKAKTTFTSQEREMSPEEVDEKAETIFPAEMLSGLTDANWKTRLTSVEQFIQFLGTLNTTEVQSQVLLKTINKKPGLKDTNFQVAKLRLEAVKKIAEMFPLSSTIALCVANEVAEKLGDSKTSSAAADALTALSEATKLDTISTQVLDYAFTQKNPKVQVEVLNWLSIAIIEFGFVVQPKALMDNVKKAVTATNPTIRTAGISLLGTLYIYMGPQLMILFENEKPALVQQINAEFEKHAGEKPAESIRGAKQKTKPKASELKKVDPDVEDDTRDEEAESDQINIMEVMPRVDISINITDALVAELSDKNWKTRAEAVQKIQNMVNESKLITGNLGEAPTELAARLVDSNSKIAANTMALCQSLATAMGPACRQHVRTFFPGFLQGLGDSKTWVRSAAITCINTWTDLCGYKEVFEGEMIADALKSGSPTSRIELWSWLAKILPNIPVKSIPKDEVLACIGTLFANLEDRNADVRKNASEAVLGVMMHVGYGPMSSACEKLKPGSQSVIKAILDNARGSLPEKPAPKTKSAQAGNAEKSGRTVKMAPGSSATITKSKPKQPASNTKGKTITRKKDEDVDTSPLLEVNKLKNQRSIDEQKLKTLKWNFVTPREEFVDLLREQMTTANVNKGLIANMFHVDFKYHLRAIDALNEDLITNSAALMANLDLILRWMTLRFFDTNPSVLLKGLEYLHIVFNVLIEDNYVMLENEASSFIPYLILKVGDPKDTVRNSVKELFKLIGSVYSITRLFAYLMDGIKSKNARQRTECLEQLGWLIETYGLSVCHPTTPAALKEIAKQISDRDNSVRNAALNCVVAAYFLEGERVLKMVGQISDKDMSLLEERIKRAAKNKPIANVRPMQTQPTPAPKQEHREHVTPSPPEQEVQEEEEELPPLQPLPSSRNALYISGKQNDDSENDEEYLLYDQSDETDNAYEGASDISSEYPQTPVSGPYGLNPEVLENIESINVQYSAPKLAEFDLAFLNEPCSQLFPTQPFSSSPPLSPSRPGNLSTLYTCMNISRINKGFLECEETERSIQRLPPTTTFTLSPMSNMSQHLLKNNLTQIASSDVEKGIKALNEIETVLTSDQYMRLQGHEDDLVKQLVNQLNLLNHSNHPDVVNCYKNNFNLFMKFYQHADLCYKVKEETLRRALEMLLSLLAEQKLEMIDHTDMFVRVVNNIVILMLEKSNHSATICCLIKILYDTINNTAVSTHFQELTMKCVWKLIKYFNEWSHEELDYDLILVDIHAFFRDFPSSWWKKQPADVPLRTVKTVLHSMVKLRGPDIINNVKTVRGITPDSELWTYVQKLLRHLRVANVADDHDRKESHSQAKKSPPIRLSKATQDQLSDIFRKIGNKQETQEGLRLLYDFKQRYPETDVQPHLEKTNQFFRDYIERGLDSIAAERKAEELQKSNQTIDTRENVDPVDNEDIEATQFLNRLRALQAKAGWNNIPAATTLPTTIPLGAQSLPSTNIRISNDETSGNNIDVEKIKERLAKIKGTR</sequence>
<proteinExistence type="inferred from homology"/>
<dbReference type="EMBL" id="GEDC01019893">
    <property type="protein sequence ID" value="JAS17405.1"/>
    <property type="molecule type" value="Transcribed_RNA"/>
</dbReference>
<dbReference type="FunFam" id="1.25.10.10:FF:000068">
    <property type="entry name" value="cytoskeleton-associated protein 5 isoform X1"/>
    <property type="match status" value="1"/>
</dbReference>
<dbReference type="GO" id="GO:0051010">
    <property type="term" value="F:microtubule plus-end binding"/>
    <property type="evidence" value="ECO:0007669"/>
    <property type="project" value="InterPro"/>
</dbReference>
<keyword evidence="4" id="KW-0158">Chromosome</keyword>
<dbReference type="InterPro" id="IPR045110">
    <property type="entry name" value="XMAP215"/>
</dbReference>
<feature type="region of interest" description="Disordered" evidence="14">
    <location>
        <begin position="1408"/>
        <end position="1474"/>
    </location>
</feature>
<evidence type="ECO:0000256" key="7">
    <source>
        <dbReference type="ARBA" id="ARBA00022737"/>
    </source>
</evidence>
<feature type="domain" description="TOG" evidence="15">
    <location>
        <begin position="1175"/>
        <end position="1411"/>
    </location>
</feature>
<evidence type="ECO:0000256" key="13">
    <source>
        <dbReference type="ARBA" id="ARBA00025722"/>
    </source>
</evidence>
<feature type="domain" description="TOG" evidence="15">
    <location>
        <begin position="271"/>
        <end position="508"/>
    </location>
</feature>
<keyword evidence="8" id="KW-0498">Mitosis</keyword>
<feature type="region of interest" description="Disordered" evidence="14">
    <location>
        <begin position="508"/>
        <end position="579"/>
    </location>
</feature>
<name>A0A1B6CVQ0_9HEMI</name>
<dbReference type="InterPro" id="IPR048491">
    <property type="entry name" value="XMAP215_CLASP_TOG"/>
</dbReference>
<evidence type="ECO:0000256" key="5">
    <source>
        <dbReference type="ARBA" id="ARBA00022490"/>
    </source>
</evidence>
<dbReference type="Gene3D" id="1.25.10.10">
    <property type="entry name" value="Leucine-rich Repeat Variant"/>
    <property type="match status" value="5"/>
</dbReference>
<dbReference type="FunFam" id="1.25.10.10:FF:000052">
    <property type="entry name" value="Cytoskeleton associated protein 5"/>
    <property type="match status" value="1"/>
</dbReference>
<evidence type="ECO:0000256" key="9">
    <source>
        <dbReference type="ARBA" id="ARBA00022838"/>
    </source>
</evidence>
<feature type="compositionally biased region" description="Basic and acidic residues" evidence="14">
    <location>
        <begin position="1875"/>
        <end position="1884"/>
    </location>
</feature>
<dbReference type="SUPFAM" id="SSF48371">
    <property type="entry name" value="ARM repeat"/>
    <property type="match status" value="2"/>
</dbReference>
<feature type="domain" description="TOG" evidence="15">
    <location>
        <begin position="1"/>
        <end position="227"/>
    </location>
</feature>
<evidence type="ECO:0000256" key="3">
    <source>
        <dbReference type="ARBA" id="ARBA00004647"/>
    </source>
</evidence>
<feature type="compositionally biased region" description="Polar residues" evidence="14">
    <location>
        <begin position="1108"/>
        <end position="1127"/>
    </location>
</feature>
<comment type="similarity">
    <text evidence="13">Belongs to the TOG/XMAP215 family.</text>
</comment>
<dbReference type="PANTHER" id="PTHR12609">
    <property type="entry name" value="MICROTUBULE ASSOCIATED PROTEIN XMAP215"/>
    <property type="match status" value="1"/>
</dbReference>
<dbReference type="GO" id="GO:0046785">
    <property type="term" value="P:microtubule polymerization"/>
    <property type="evidence" value="ECO:0007669"/>
    <property type="project" value="InterPro"/>
</dbReference>
<protein>
    <recommendedName>
        <fullName evidence="15">TOG domain-containing protein</fullName>
    </recommendedName>
</protein>
<feature type="domain" description="TOG" evidence="15">
    <location>
        <begin position="573"/>
        <end position="804"/>
    </location>
</feature>
<dbReference type="InterPro" id="IPR034085">
    <property type="entry name" value="TOG"/>
</dbReference>
<dbReference type="InterPro" id="IPR011989">
    <property type="entry name" value="ARM-like"/>
</dbReference>
<dbReference type="GO" id="GO:0051301">
    <property type="term" value="P:cell division"/>
    <property type="evidence" value="ECO:0007669"/>
    <property type="project" value="UniProtKB-KW"/>
</dbReference>
<keyword evidence="7" id="KW-0677">Repeat</keyword>
<comment type="subcellular location">
    <subcellularLocation>
        <location evidence="2">Chromosome</location>
        <location evidence="2">Centromere</location>
        <location evidence="2">Kinetochore</location>
    </subcellularLocation>
    <subcellularLocation>
        <location evidence="1">Cytoplasm</location>
        <location evidence="1">Cytoskeleton</location>
        <location evidence="1">Microtubule organizing center</location>
        <location evidence="1">Centrosome</location>
    </subcellularLocation>
    <subcellularLocation>
        <location evidence="3">Cytoplasm</location>
        <location evidence="3">Cytoskeleton</location>
        <location evidence="3">Spindle pole</location>
    </subcellularLocation>
</comment>
<evidence type="ECO:0000256" key="10">
    <source>
        <dbReference type="ARBA" id="ARBA00023212"/>
    </source>
</evidence>
<organism evidence="16">
    <name type="scientific">Clastoptera arizonana</name>
    <name type="common">Arizona spittle bug</name>
    <dbReference type="NCBI Taxonomy" id="38151"/>
    <lineage>
        <taxon>Eukaryota</taxon>
        <taxon>Metazoa</taxon>
        <taxon>Ecdysozoa</taxon>
        <taxon>Arthropoda</taxon>
        <taxon>Hexapoda</taxon>
        <taxon>Insecta</taxon>
        <taxon>Pterygota</taxon>
        <taxon>Neoptera</taxon>
        <taxon>Paraneoptera</taxon>
        <taxon>Hemiptera</taxon>
        <taxon>Auchenorrhyncha</taxon>
        <taxon>Cercopoidea</taxon>
        <taxon>Clastopteridae</taxon>
        <taxon>Clastoptera</taxon>
    </lineage>
</organism>
<feature type="domain" description="TOG" evidence="15">
    <location>
        <begin position="846"/>
        <end position="1081"/>
    </location>
</feature>
<dbReference type="GO" id="GO:0051231">
    <property type="term" value="P:spindle elongation"/>
    <property type="evidence" value="ECO:0007669"/>
    <property type="project" value="UniProtKB-ARBA"/>
</dbReference>
<evidence type="ECO:0000313" key="16">
    <source>
        <dbReference type="EMBL" id="JAS17405.1"/>
    </source>
</evidence>
<feature type="compositionally biased region" description="Polar residues" evidence="14">
    <location>
        <begin position="536"/>
        <end position="548"/>
    </location>
</feature>
<accession>A0A1B6CVQ0</accession>
<feature type="region of interest" description="Disordered" evidence="14">
    <location>
        <begin position="1077"/>
        <end position="1136"/>
    </location>
</feature>
<evidence type="ECO:0000256" key="11">
    <source>
        <dbReference type="ARBA" id="ARBA00023306"/>
    </source>
</evidence>
<dbReference type="FunFam" id="1.25.10.10:FF:000050">
    <property type="entry name" value="Cytoskeleton-associated protein 5 isoform X1"/>
    <property type="match status" value="1"/>
</dbReference>
<dbReference type="EMBL" id="GEDC01015728">
    <property type="protein sequence ID" value="JAS21570.1"/>
    <property type="molecule type" value="Transcribed_RNA"/>
</dbReference>
<keyword evidence="5" id="KW-0963">Cytoplasm</keyword>
<evidence type="ECO:0000256" key="1">
    <source>
        <dbReference type="ARBA" id="ARBA00004300"/>
    </source>
</evidence>
<evidence type="ECO:0000256" key="4">
    <source>
        <dbReference type="ARBA" id="ARBA00022454"/>
    </source>
</evidence>
<feature type="region of interest" description="Disordered" evidence="14">
    <location>
        <begin position="798"/>
        <end position="839"/>
    </location>
</feature>
<dbReference type="GO" id="GO:0000922">
    <property type="term" value="C:spindle pole"/>
    <property type="evidence" value="ECO:0007669"/>
    <property type="project" value="UniProtKB-SubCell"/>
</dbReference>
<reference evidence="16" key="1">
    <citation type="submission" date="2015-12" db="EMBL/GenBank/DDBJ databases">
        <title>De novo transcriptome assembly of four potential Pierce s Disease insect vectors from Arizona vineyards.</title>
        <authorList>
            <person name="Tassone E.E."/>
        </authorList>
    </citation>
    <scope>NUCLEOTIDE SEQUENCE</scope>
</reference>
<feature type="compositionally biased region" description="Acidic residues" evidence="14">
    <location>
        <begin position="827"/>
        <end position="839"/>
    </location>
</feature>
<dbReference type="FunFam" id="1.25.10.10:FF:000019">
    <property type="entry name" value="Cytoskeleton-associated protein 5"/>
    <property type="match status" value="1"/>
</dbReference>
<feature type="compositionally biased region" description="Polar residues" evidence="14">
    <location>
        <begin position="555"/>
        <end position="569"/>
    </location>
</feature>
<dbReference type="SMART" id="SM01349">
    <property type="entry name" value="TOG"/>
    <property type="match status" value="5"/>
</dbReference>
<keyword evidence="11" id="KW-0131">Cell cycle</keyword>
<evidence type="ECO:0000259" key="15">
    <source>
        <dbReference type="SMART" id="SM01349"/>
    </source>
</evidence>
<feature type="compositionally biased region" description="Basic and acidic residues" evidence="14">
    <location>
        <begin position="817"/>
        <end position="826"/>
    </location>
</feature>
<dbReference type="GO" id="GO:0061863">
    <property type="term" value="F:microtubule plus end polymerase"/>
    <property type="evidence" value="ECO:0007669"/>
    <property type="project" value="InterPro"/>
</dbReference>
<gene>
    <name evidence="16" type="ORF">g.34798</name>
    <name evidence="17" type="ORF">g.34801</name>
</gene>
<dbReference type="FunFam" id="1.25.10.10:FF:000063">
    <property type="entry name" value="Putative cytoskeleton-associated protein 5"/>
    <property type="match status" value="1"/>
</dbReference>
<dbReference type="GO" id="GO:0030951">
    <property type="term" value="P:establishment or maintenance of microtubule cytoskeleton polarity"/>
    <property type="evidence" value="ECO:0007669"/>
    <property type="project" value="InterPro"/>
</dbReference>
<evidence type="ECO:0000256" key="14">
    <source>
        <dbReference type="SAM" id="MobiDB-lite"/>
    </source>
</evidence>